<reference evidence="2" key="1">
    <citation type="submission" date="2020-11" db="EMBL/GenBank/DDBJ databases">
        <authorList>
            <person name="Tran Van P."/>
        </authorList>
    </citation>
    <scope>NUCLEOTIDE SEQUENCE</scope>
</reference>
<gene>
    <name evidence="2" type="ORF">TMSB3V08_LOCUS8099</name>
</gene>
<name>A0A7R9HQM2_9NEOP</name>
<feature type="compositionally biased region" description="Polar residues" evidence="1">
    <location>
        <begin position="216"/>
        <end position="225"/>
    </location>
</feature>
<protein>
    <submittedName>
        <fullName evidence="2">Uncharacterized protein</fullName>
    </submittedName>
</protein>
<dbReference type="AlphaFoldDB" id="A0A7R9HQM2"/>
<feature type="region of interest" description="Disordered" evidence="1">
    <location>
        <begin position="212"/>
        <end position="233"/>
    </location>
</feature>
<proteinExistence type="predicted"/>
<sequence length="233" mass="25898">MSPIVIFTKPSTESVQTRSPSFIMRMRDVLSALDILQPPHIDFFQEMYPFVLKGMMVVVVDFNGHIANVKREGNGLEKGLVKTYSSPVASLVLTDSSQLTSDNQHLVRILIDLRVLDSIRDMAEKNAALGNLTVLPRAWLRWQAIRLSGPPGKLWSLYLQYTPDLRSVYRDGRFLLLEESLSSFGRALFEATPLAPSSASLKPILCGGDWEGESCGVTSQPSAPTRTDESRKT</sequence>
<organism evidence="2">
    <name type="scientific">Timema monikensis</name>
    <dbReference type="NCBI Taxonomy" id="170555"/>
    <lineage>
        <taxon>Eukaryota</taxon>
        <taxon>Metazoa</taxon>
        <taxon>Ecdysozoa</taxon>
        <taxon>Arthropoda</taxon>
        <taxon>Hexapoda</taxon>
        <taxon>Insecta</taxon>
        <taxon>Pterygota</taxon>
        <taxon>Neoptera</taxon>
        <taxon>Polyneoptera</taxon>
        <taxon>Phasmatodea</taxon>
        <taxon>Timematodea</taxon>
        <taxon>Timematoidea</taxon>
        <taxon>Timematidae</taxon>
        <taxon>Timema</taxon>
    </lineage>
</organism>
<evidence type="ECO:0000256" key="1">
    <source>
        <dbReference type="SAM" id="MobiDB-lite"/>
    </source>
</evidence>
<accession>A0A7R9HQM2</accession>
<dbReference type="EMBL" id="OB794932">
    <property type="protein sequence ID" value="CAD7431362.1"/>
    <property type="molecule type" value="Genomic_DNA"/>
</dbReference>
<evidence type="ECO:0000313" key="2">
    <source>
        <dbReference type="EMBL" id="CAD7431362.1"/>
    </source>
</evidence>